<keyword evidence="7" id="KW-0961">Cell wall biogenesis/degradation</keyword>
<dbReference type="PANTHER" id="PTHR33734:SF22">
    <property type="entry name" value="MEMBRANE-BOUND LYTIC MUREIN TRANSGLYCOSYLASE D"/>
    <property type="match status" value="1"/>
</dbReference>
<accession>A0ABS7K1R1</accession>
<dbReference type="Pfam" id="PF00877">
    <property type="entry name" value="NLPC_P60"/>
    <property type="match status" value="1"/>
</dbReference>
<dbReference type="PROSITE" id="PS51935">
    <property type="entry name" value="NLPC_P60"/>
    <property type="match status" value="1"/>
</dbReference>
<comment type="similarity">
    <text evidence="1">Belongs to the peptidase C40 family.</text>
</comment>
<reference evidence="10 11" key="1">
    <citation type="submission" date="2020-07" db="EMBL/GenBank/DDBJ databases">
        <title>Fungal Genomes of the International Space Station.</title>
        <authorList>
            <person name="Seuylemezian A."/>
            <person name="Singh N.K."/>
            <person name="Wood J."/>
            <person name="Venkateswaran K."/>
        </authorList>
    </citation>
    <scope>NUCLEOTIDE SEQUENCE [LARGE SCALE GENOMIC DNA]</scope>
    <source>
        <strain evidence="10 11">PL-B2</strain>
    </source>
</reference>
<dbReference type="InterPro" id="IPR038765">
    <property type="entry name" value="Papain-like_cys_pep_sf"/>
</dbReference>
<dbReference type="InterPro" id="IPR036366">
    <property type="entry name" value="PGBDSf"/>
</dbReference>
<dbReference type="InterPro" id="IPR002477">
    <property type="entry name" value="Peptidoglycan-bd-like"/>
</dbReference>
<evidence type="ECO:0000256" key="7">
    <source>
        <dbReference type="ARBA" id="ARBA00023316"/>
    </source>
</evidence>
<name>A0ABS7K1R1_9BACI</name>
<organism evidence="10 11">
    <name type="scientific">Mesobacillus maritimus</name>
    <dbReference type="NCBI Taxonomy" id="1643336"/>
    <lineage>
        <taxon>Bacteria</taxon>
        <taxon>Bacillati</taxon>
        <taxon>Bacillota</taxon>
        <taxon>Bacilli</taxon>
        <taxon>Bacillales</taxon>
        <taxon>Bacillaceae</taxon>
        <taxon>Mesobacillus</taxon>
    </lineage>
</organism>
<dbReference type="PROSITE" id="PS51782">
    <property type="entry name" value="LYSM"/>
    <property type="match status" value="5"/>
</dbReference>
<feature type="domain" description="LysM" evidence="8">
    <location>
        <begin position="200"/>
        <end position="243"/>
    </location>
</feature>
<dbReference type="SUPFAM" id="SSF54106">
    <property type="entry name" value="LysM domain"/>
    <property type="match status" value="5"/>
</dbReference>
<evidence type="ECO:0000256" key="2">
    <source>
        <dbReference type="ARBA" id="ARBA00022670"/>
    </source>
</evidence>
<dbReference type="SUPFAM" id="SSF47090">
    <property type="entry name" value="PGBD-like"/>
    <property type="match status" value="1"/>
</dbReference>
<keyword evidence="6" id="KW-0788">Thiol protease</keyword>
<dbReference type="Pfam" id="PF01471">
    <property type="entry name" value="PG_binding_1"/>
    <property type="match status" value="1"/>
</dbReference>
<keyword evidence="4" id="KW-0677">Repeat</keyword>
<evidence type="ECO:0000259" key="8">
    <source>
        <dbReference type="PROSITE" id="PS51782"/>
    </source>
</evidence>
<keyword evidence="5" id="KW-0378">Hydrolase</keyword>
<dbReference type="CDD" id="cd00118">
    <property type="entry name" value="LysM"/>
    <property type="match status" value="5"/>
</dbReference>
<dbReference type="InterPro" id="IPR018392">
    <property type="entry name" value="LysM"/>
</dbReference>
<dbReference type="InterPro" id="IPR036365">
    <property type="entry name" value="PGBD-like_sf"/>
</dbReference>
<dbReference type="EMBL" id="JACWFH010000007">
    <property type="protein sequence ID" value="MBY0096193.1"/>
    <property type="molecule type" value="Genomic_DNA"/>
</dbReference>
<keyword evidence="2" id="KW-0645">Protease</keyword>
<evidence type="ECO:0000313" key="11">
    <source>
        <dbReference type="Proteomes" id="UP000769780"/>
    </source>
</evidence>
<evidence type="ECO:0000256" key="3">
    <source>
        <dbReference type="ARBA" id="ARBA00022729"/>
    </source>
</evidence>
<feature type="domain" description="NlpC/P60" evidence="9">
    <location>
        <begin position="388"/>
        <end position="511"/>
    </location>
</feature>
<sequence length="511" mass="55471">MPLTTDRFSSEALAAPMSASTQTPLPNSIYYTVSPGDTLWLLSQRFNISVDLIRRANHLTTDVLQIQQRLIIPIAIHTVGIGDYLTVLAKKYGTTVEAIKEANSLETDNTFLGQTLIIPKLIGGQNNQSSPSTNSPQANSTYTVVSGDSLSVIAKRFNTTVEALKRTNQLPSDLLRVGQVLTIPTNSETGPEPIQQTDNLRYTVVAGDSLWGIAMKYNVSLNEIRSANNLENDLLQIGQTILIPKTASYEENVPNHGVPAPTPEKPNSNYIVRAGDSLSVIAKRFQVSVEQLKQDNQLTGDIIRVGQVLTIPNGTSAPKPSTPSPVPANQDIVSVQKDLQKLGYYKGKATTGSYDTATTQAIKNFQTDYGLAITGVINEATGTAINHAIVKNELVKDTVNYTGVPYLWGGETPAGFDCSGFVYFMFNKHGVDMSRNTSAGLYKTGTSISRAKLQPGDLVFFDINSTGTISHVGFYMGNNQFISATSSKGIQAVSMDNSYWSKYYVGAKRIY</sequence>
<dbReference type="Pfam" id="PF01476">
    <property type="entry name" value="LysM"/>
    <property type="match status" value="5"/>
</dbReference>
<keyword evidence="3" id="KW-0732">Signal</keyword>
<feature type="domain" description="LysM" evidence="8">
    <location>
        <begin position="140"/>
        <end position="183"/>
    </location>
</feature>
<evidence type="ECO:0000313" key="10">
    <source>
        <dbReference type="EMBL" id="MBY0096193.1"/>
    </source>
</evidence>
<evidence type="ECO:0000256" key="1">
    <source>
        <dbReference type="ARBA" id="ARBA00007074"/>
    </source>
</evidence>
<protein>
    <submittedName>
        <fullName evidence="10">LysM peptidoglycan-binding domain-containing protein</fullName>
    </submittedName>
</protein>
<dbReference type="Gene3D" id="3.10.350.10">
    <property type="entry name" value="LysM domain"/>
    <property type="match status" value="5"/>
</dbReference>
<dbReference type="PANTHER" id="PTHR33734">
    <property type="entry name" value="LYSM DOMAIN-CONTAINING GPI-ANCHORED PROTEIN 2"/>
    <property type="match status" value="1"/>
</dbReference>
<evidence type="ECO:0000256" key="6">
    <source>
        <dbReference type="ARBA" id="ARBA00022807"/>
    </source>
</evidence>
<dbReference type="Gene3D" id="3.90.1720.10">
    <property type="entry name" value="endopeptidase domain like (from Nostoc punctiforme)"/>
    <property type="match status" value="1"/>
</dbReference>
<feature type="domain" description="LysM" evidence="8">
    <location>
        <begin position="75"/>
        <end position="118"/>
    </location>
</feature>
<proteinExistence type="inferred from homology"/>
<evidence type="ECO:0000259" key="9">
    <source>
        <dbReference type="PROSITE" id="PS51935"/>
    </source>
</evidence>
<dbReference type="Proteomes" id="UP000769780">
    <property type="component" value="Unassembled WGS sequence"/>
</dbReference>
<dbReference type="InterPro" id="IPR000064">
    <property type="entry name" value="NLP_P60_dom"/>
</dbReference>
<evidence type="ECO:0000256" key="4">
    <source>
        <dbReference type="ARBA" id="ARBA00022737"/>
    </source>
</evidence>
<dbReference type="Gene3D" id="1.10.101.10">
    <property type="entry name" value="PGBD-like superfamily/PGBD"/>
    <property type="match status" value="1"/>
</dbReference>
<evidence type="ECO:0000256" key="5">
    <source>
        <dbReference type="ARBA" id="ARBA00022801"/>
    </source>
</evidence>
<feature type="domain" description="LysM" evidence="8">
    <location>
        <begin position="268"/>
        <end position="311"/>
    </location>
</feature>
<keyword evidence="11" id="KW-1185">Reference proteome</keyword>
<dbReference type="SUPFAM" id="SSF54001">
    <property type="entry name" value="Cysteine proteinases"/>
    <property type="match status" value="1"/>
</dbReference>
<gene>
    <name evidence="10" type="ORF">H0185_05160</name>
</gene>
<comment type="caution">
    <text evidence="10">The sequence shown here is derived from an EMBL/GenBank/DDBJ whole genome shotgun (WGS) entry which is preliminary data.</text>
</comment>
<dbReference type="SMART" id="SM00257">
    <property type="entry name" value="LysM"/>
    <property type="match status" value="5"/>
</dbReference>
<dbReference type="InterPro" id="IPR036779">
    <property type="entry name" value="LysM_dom_sf"/>
</dbReference>
<feature type="domain" description="LysM" evidence="8">
    <location>
        <begin position="29"/>
        <end position="72"/>
    </location>
</feature>